<sequence length="41" mass="4877">MEVDVNTFSPYLAAVVFFYSRIGLRKFQKNGIYPQQLLFQF</sequence>
<organism evidence="2 3">
    <name type="scientific">Lactobacillus gasseri</name>
    <dbReference type="NCBI Taxonomy" id="1596"/>
    <lineage>
        <taxon>Bacteria</taxon>
        <taxon>Bacillati</taxon>
        <taxon>Bacillota</taxon>
        <taxon>Bacilli</taxon>
        <taxon>Lactobacillales</taxon>
        <taxon>Lactobacillaceae</taxon>
        <taxon>Lactobacillus</taxon>
    </lineage>
</organism>
<comment type="caution">
    <text evidence="2">The sequence shown here is derived from an EMBL/GenBank/DDBJ whole genome shotgun (WGS) entry which is preliminary data.</text>
</comment>
<evidence type="ECO:0000313" key="2">
    <source>
        <dbReference type="EMBL" id="TQW15124.1"/>
    </source>
</evidence>
<evidence type="ECO:0000313" key="3">
    <source>
        <dbReference type="Proteomes" id="UP000316012"/>
    </source>
</evidence>
<accession>A0ABY3BDB3</accession>
<dbReference type="Proteomes" id="UP000316012">
    <property type="component" value="Unassembled WGS sequence"/>
</dbReference>
<keyword evidence="3" id="KW-1185">Reference proteome</keyword>
<gene>
    <name evidence="2" type="ORF">FIPPAONL_01187</name>
</gene>
<keyword evidence="1" id="KW-1133">Transmembrane helix</keyword>
<feature type="transmembrane region" description="Helical" evidence="1">
    <location>
        <begin position="6"/>
        <end position="24"/>
    </location>
</feature>
<proteinExistence type="predicted"/>
<keyword evidence="1" id="KW-0812">Transmembrane</keyword>
<reference evidence="2 3" key="1">
    <citation type="submission" date="2019-04" db="EMBL/GenBank/DDBJ databases">
        <title>Lactobacillus gasseri 7171 assembly.</title>
        <authorList>
            <person name="Joris B.R."/>
            <person name="Giguere D."/>
        </authorList>
    </citation>
    <scope>NUCLEOTIDE SEQUENCE [LARGE SCALE GENOMIC DNA]</scope>
    <source>
        <strain evidence="2 3">7171</strain>
    </source>
</reference>
<keyword evidence="1" id="KW-0472">Membrane</keyword>
<dbReference type="RefSeq" id="WP_003652525.1">
    <property type="nucleotide sequence ID" value="NZ_CAZZQE010000001.1"/>
</dbReference>
<name>A0ABY3BDB3_LACGS</name>
<evidence type="ECO:0000256" key="1">
    <source>
        <dbReference type="SAM" id="Phobius"/>
    </source>
</evidence>
<protein>
    <submittedName>
        <fullName evidence="2">Uncharacterized protein</fullName>
    </submittedName>
</protein>
<dbReference type="EMBL" id="SRMD01000084">
    <property type="protein sequence ID" value="TQW15124.1"/>
    <property type="molecule type" value="Genomic_DNA"/>
</dbReference>